<name>A0A7T3U6R7_9CAUD</name>
<keyword evidence="3" id="KW-1185">Reference proteome</keyword>
<organism evidence="2 3">
    <name type="scientific">Achromobacter phage vB_AchrS_AchV4</name>
    <dbReference type="NCBI Taxonomy" id="2796514"/>
    <lineage>
        <taxon>Viruses</taxon>
        <taxon>Duplodnaviria</taxon>
        <taxon>Heunggongvirae</taxon>
        <taxon>Uroviricota</taxon>
        <taxon>Caudoviricetes</taxon>
        <taxon>Casjensviridae</taxon>
        <taxon>Gediminasvirus</taxon>
        <taxon>Gediminasvirus AchV4</taxon>
    </lineage>
</organism>
<evidence type="ECO:0000313" key="2">
    <source>
        <dbReference type="EMBL" id="QPZ53262.1"/>
    </source>
</evidence>
<feature type="region of interest" description="Disordered" evidence="1">
    <location>
        <begin position="1"/>
        <end position="31"/>
    </location>
</feature>
<reference evidence="2 3" key="1">
    <citation type="submission" date="2020-11" db="EMBL/GenBank/DDBJ databases">
        <title>Complete Genome Sequence of Achromobacter phage vB_AchrS_AchV4.</title>
        <authorList>
            <person name="Kaliniene L."/>
            <person name="Noreika A."/>
            <person name="Meskys R."/>
        </authorList>
    </citation>
    <scope>NUCLEOTIDE SEQUENCE [LARGE SCALE GENOMIC DNA]</scope>
</reference>
<evidence type="ECO:0000313" key="3">
    <source>
        <dbReference type="Proteomes" id="UP000595170"/>
    </source>
</evidence>
<dbReference type="EMBL" id="MW269554">
    <property type="protein sequence ID" value="QPZ53262.1"/>
    <property type="molecule type" value="Genomic_DNA"/>
</dbReference>
<protein>
    <submittedName>
        <fullName evidence="2">Terminase small subunit</fullName>
    </submittedName>
</protein>
<gene>
    <name evidence="2" type="ORF">AchV4_0001</name>
</gene>
<accession>A0A7T3U6R7</accession>
<dbReference type="Proteomes" id="UP000595170">
    <property type="component" value="Segment"/>
</dbReference>
<feature type="region of interest" description="Disordered" evidence="1">
    <location>
        <begin position="213"/>
        <end position="240"/>
    </location>
</feature>
<feature type="compositionally biased region" description="Acidic residues" evidence="1">
    <location>
        <begin position="228"/>
        <end position="240"/>
    </location>
</feature>
<proteinExistence type="predicted"/>
<evidence type="ECO:0000256" key="1">
    <source>
        <dbReference type="SAM" id="MobiDB-lite"/>
    </source>
</evidence>
<sequence length="240" mass="26915">MTTELPKRKRGRPSNAEKAARAAAEAAAADQSIDDMLGDASAPIEHEQDAIPHDELDNDNVFAGVSATWLAKVFRMAPETVKKRLAECPPKSRRRNYSVYDLAQAAQYLVPPKVDVAAYIRGMRPNDLPPILQDSYWSAMRKRQEWQIKAGELWPTDDVLNVFGELAMTLKSSIQLWVENLDRVHGLTPEMRQQMTQQSDNLLMEMHQIMVETPAKKRTPSSISEFDALPEEAEGGDDGL</sequence>